<comment type="caution">
    <text evidence="1">The sequence shown here is derived from an EMBL/GenBank/DDBJ whole genome shotgun (WGS) entry which is preliminary data.</text>
</comment>
<dbReference type="PATRIC" id="fig|1502723.3.peg.6293"/>
<organism evidence="1 2">
    <name type="scientific">Frankia torreyi</name>
    <dbReference type="NCBI Taxonomy" id="1856"/>
    <lineage>
        <taxon>Bacteria</taxon>
        <taxon>Bacillati</taxon>
        <taxon>Actinomycetota</taxon>
        <taxon>Actinomycetes</taxon>
        <taxon>Frankiales</taxon>
        <taxon>Frankiaceae</taxon>
        <taxon>Frankia</taxon>
    </lineage>
</organism>
<accession>A0A0D8B755</accession>
<protein>
    <submittedName>
        <fullName evidence="1">Uncharacterized protein</fullName>
    </submittedName>
</protein>
<dbReference type="Proteomes" id="UP000032545">
    <property type="component" value="Unassembled WGS sequence"/>
</dbReference>
<proteinExistence type="predicted"/>
<sequence>MNGYPARGESTALDLAGAAFAEVAERGLCVLEGRDVHEELPQRPVGIGELQALVSRAELSAQARAAVWRDLARRQDEEGWLVAAVGVALPMLRHISAALTEGRPGLRADLDGEVLTGFLEALRASESGLGVEHRLVWGAYRAGLAFACTQFPRLPVGTCVPVTAAWPPQPWGAGLRRLLAQSVRVGVLSGAEAKLVASAREGVTPAVLSAATVTPGEEWALRLSVAHERLLHAVLAGEVGPRQPGASR</sequence>
<keyword evidence="2" id="KW-1185">Reference proteome</keyword>
<evidence type="ECO:0000313" key="2">
    <source>
        <dbReference type="Proteomes" id="UP000032545"/>
    </source>
</evidence>
<dbReference type="EMBL" id="JYFN01000074">
    <property type="protein sequence ID" value="KJE20016.1"/>
    <property type="molecule type" value="Genomic_DNA"/>
</dbReference>
<gene>
    <name evidence="1" type="ORF">FF36_05679</name>
</gene>
<reference evidence="2" key="1">
    <citation type="submission" date="2015-02" db="EMBL/GenBank/DDBJ databases">
        <title>Draft Genome of Frankia sp. CpI1-S.</title>
        <authorList>
            <person name="Oshone R.T."/>
            <person name="Ngom M."/>
            <person name="Ghodhbane-Gtari F."/>
            <person name="Gtari M."/>
            <person name="Morris K."/>
            <person name="Thomas K."/>
            <person name="Sen A."/>
            <person name="Tisa L.S."/>
        </authorList>
    </citation>
    <scope>NUCLEOTIDE SEQUENCE [LARGE SCALE GENOMIC DNA]</scope>
    <source>
        <strain evidence="2">CpI1-S</strain>
    </source>
</reference>
<dbReference type="AlphaFoldDB" id="A0A0D8B755"/>
<evidence type="ECO:0000313" key="1">
    <source>
        <dbReference type="EMBL" id="KJE20016.1"/>
    </source>
</evidence>
<name>A0A0D8B755_9ACTN</name>
<reference evidence="1 2" key="2">
    <citation type="journal article" date="2016" name="Genome Announc.">
        <title>Permanent Draft Genome Sequences for Two Variants of Frankia sp. Strain CpI1, the First Frankia Strain Isolated from Root Nodules of Comptonia peregrina.</title>
        <authorList>
            <person name="Oshone R."/>
            <person name="Hurst S.G.IV."/>
            <person name="Abebe-Akele F."/>
            <person name="Simpson S."/>
            <person name="Morris K."/>
            <person name="Thomas W.K."/>
            <person name="Tisa L.S."/>
        </authorList>
    </citation>
    <scope>NUCLEOTIDE SEQUENCE [LARGE SCALE GENOMIC DNA]</scope>
    <source>
        <strain evidence="2">CpI1-S</strain>
    </source>
</reference>